<keyword evidence="4" id="KW-1185">Reference proteome</keyword>
<gene>
    <name evidence="3" type="ORF">HWI92_11015</name>
</gene>
<feature type="chain" id="PRO_5046484224" evidence="1">
    <location>
        <begin position="20"/>
        <end position="627"/>
    </location>
</feature>
<dbReference type="RefSeq" id="WP_204663670.1">
    <property type="nucleotide sequence ID" value="NZ_CP056775.1"/>
</dbReference>
<dbReference type="EMBL" id="CP056775">
    <property type="protein sequence ID" value="QRR01394.1"/>
    <property type="molecule type" value="Genomic_DNA"/>
</dbReference>
<dbReference type="InterPro" id="IPR011047">
    <property type="entry name" value="Quinoprotein_ADH-like_sf"/>
</dbReference>
<feature type="domain" description="Secretion system C-terminal sorting" evidence="2">
    <location>
        <begin position="554"/>
        <end position="625"/>
    </location>
</feature>
<organism evidence="3 4">
    <name type="scientific">Dyadobacter sandarakinus</name>
    <dbReference type="NCBI Taxonomy" id="2747268"/>
    <lineage>
        <taxon>Bacteria</taxon>
        <taxon>Pseudomonadati</taxon>
        <taxon>Bacteroidota</taxon>
        <taxon>Cytophagia</taxon>
        <taxon>Cytophagales</taxon>
        <taxon>Spirosomataceae</taxon>
        <taxon>Dyadobacter</taxon>
    </lineage>
</organism>
<dbReference type="PANTHER" id="PTHR42754">
    <property type="entry name" value="ENDOGLUCANASE"/>
    <property type="match status" value="1"/>
</dbReference>
<dbReference type="NCBIfam" id="TIGR04183">
    <property type="entry name" value="Por_Secre_tail"/>
    <property type="match status" value="1"/>
</dbReference>
<reference evidence="3 4" key="1">
    <citation type="submission" date="2020-06" db="EMBL/GenBank/DDBJ databases">
        <title>Dyadobacter sandarakinus sp. nov., isolated from the soil of the Arctic Yellow River Station.</title>
        <authorList>
            <person name="Zhang Y."/>
            <person name="Peng F."/>
        </authorList>
    </citation>
    <scope>NUCLEOTIDE SEQUENCE [LARGE SCALE GENOMIC DNA]</scope>
    <source>
        <strain evidence="3 4">Q3-56</strain>
    </source>
</reference>
<evidence type="ECO:0000313" key="3">
    <source>
        <dbReference type="EMBL" id="QRR01394.1"/>
    </source>
</evidence>
<dbReference type="Proteomes" id="UP000612680">
    <property type="component" value="Chromosome"/>
</dbReference>
<sequence>MKYILLNVIFFFLAAVAVAQTPAVEWDKTFGIGSFIKAVPSKDGGYLLAAQSGANAGFDKTEDGRGGVDYWVIKIDKNGNKQWDKTFGGSADDFLTVAAPTSDGGYILGGGSQSGMGGDKSEPVKTGAFSPAQDNWIVKIDSLGNKEWDRTIGNDDYDRIAGIHEAVGGGYLLVCATSGTPNGDKTDDPINENVQEGWIVKLSSKGVKLWDKVVGTGGLFSPITSQILSDGGLLISSDHNYESNGDRFNMMRVDSAGNKMWYRHLRGEDQSRLLDIKQSRDGGFLLAGYTSGRASGDQSEDASIFDYWIIKTDSAANKIWDRVLGSLVYEEEDLTYGDDFLYSLTETADGGVVAVGISDSVDPGKDKTEPGFGGDGDMWIVKLDSNGATQWDKTIGGAGYDVALSILPASDGGYIVTGNSSSPKNNFKSEDPKGVRDIWVFKLVDELPPLPVTLQSFSAGKEAETTLLTWQTTSETNSDHFELQHSFNGKAWTNLAIIHAQGESKSLNVYHYTHTTPVLGSDNLYRLKMVDADGTSAYSKIRHVKFEEEFKVTVYPNPAAETIHLKAADWSKVKGLQILNSQGKALYSSGIKPAQDINTKMLKPGLYFIKVTLTDGTESTRKFVVAQ</sequence>
<dbReference type="PANTHER" id="PTHR42754:SF1">
    <property type="entry name" value="LIPOPROTEIN"/>
    <property type="match status" value="1"/>
</dbReference>
<protein>
    <submittedName>
        <fullName evidence="3">T9SS type A sorting domain-containing protein</fullName>
    </submittedName>
</protein>
<proteinExistence type="predicted"/>
<name>A0ABX7I692_9BACT</name>
<evidence type="ECO:0000256" key="1">
    <source>
        <dbReference type="SAM" id="SignalP"/>
    </source>
</evidence>
<dbReference type="SUPFAM" id="SSF50998">
    <property type="entry name" value="Quinoprotein alcohol dehydrogenase-like"/>
    <property type="match status" value="1"/>
</dbReference>
<feature type="signal peptide" evidence="1">
    <location>
        <begin position="1"/>
        <end position="19"/>
    </location>
</feature>
<keyword evidence="1" id="KW-0732">Signal</keyword>
<evidence type="ECO:0000259" key="2">
    <source>
        <dbReference type="Pfam" id="PF18962"/>
    </source>
</evidence>
<accession>A0ABX7I692</accession>
<dbReference type="Pfam" id="PF18962">
    <property type="entry name" value="Por_Secre_tail"/>
    <property type="match status" value="1"/>
</dbReference>
<dbReference type="InterPro" id="IPR026444">
    <property type="entry name" value="Secre_tail"/>
</dbReference>
<evidence type="ECO:0000313" key="4">
    <source>
        <dbReference type="Proteomes" id="UP000612680"/>
    </source>
</evidence>